<protein>
    <submittedName>
        <fullName evidence="1">Uncharacterized protein</fullName>
    </submittedName>
</protein>
<reference evidence="2" key="1">
    <citation type="journal article" date="2011" name="Science">
        <title>The plant cell wall-decomposing machinery underlies the functional diversity of forest fungi.</title>
        <authorList>
            <person name="Eastwood D.C."/>
            <person name="Floudas D."/>
            <person name="Binder M."/>
            <person name="Majcherczyk A."/>
            <person name="Schneider P."/>
            <person name="Aerts A."/>
            <person name="Asiegbu F.O."/>
            <person name="Baker S.E."/>
            <person name="Barry K."/>
            <person name="Bendiksby M."/>
            <person name="Blumentritt M."/>
            <person name="Coutinho P.M."/>
            <person name="Cullen D."/>
            <person name="de Vries R.P."/>
            <person name="Gathman A."/>
            <person name="Goodell B."/>
            <person name="Henrissat B."/>
            <person name="Ihrmark K."/>
            <person name="Kauserud H."/>
            <person name="Kohler A."/>
            <person name="LaButti K."/>
            <person name="Lapidus A."/>
            <person name="Lavin J.L."/>
            <person name="Lee Y.-H."/>
            <person name="Lindquist E."/>
            <person name="Lilly W."/>
            <person name="Lucas S."/>
            <person name="Morin E."/>
            <person name="Murat C."/>
            <person name="Oguiza J.A."/>
            <person name="Park J."/>
            <person name="Pisabarro A.G."/>
            <person name="Riley R."/>
            <person name="Rosling A."/>
            <person name="Salamov A."/>
            <person name="Schmidt O."/>
            <person name="Schmutz J."/>
            <person name="Skrede I."/>
            <person name="Stenlid J."/>
            <person name="Wiebenga A."/>
            <person name="Xie X."/>
            <person name="Kuees U."/>
            <person name="Hibbett D.S."/>
            <person name="Hoffmeister D."/>
            <person name="Hoegberg N."/>
            <person name="Martin F."/>
            <person name="Grigoriev I.V."/>
            <person name="Watkinson S.C."/>
        </authorList>
    </citation>
    <scope>NUCLEOTIDE SEQUENCE [LARGE SCALE GENOMIC DNA]</scope>
    <source>
        <strain evidence="2">strain S7.3</strain>
    </source>
</reference>
<keyword evidence="2" id="KW-1185">Reference proteome</keyword>
<accession>F8QDV9</accession>
<evidence type="ECO:0000313" key="1">
    <source>
        <dbReference type="EMBL" id="EGN93334.1"/>
    </source>
</evidence>
<proteinExistence type="predicted"/>
<evidence type="ECO:0000313" key="2">
    <source>
        <dbReference type="Proteomes" id="UP000008063"/>
    </source>
</evidence>
<name>F8QDV9_SERL3</name>
<sequence length="110" mass="12897">MHRALRLVSNLQTKIGIGVKKAQGRLFFPALSEHLQSFLEFVQLMRKYVEHLVVLITNMDIVSKDLDRFHSKGLKIGDLIVKSMWCILWFGEGYYKNFYQNIYLAHKIVP</sequence>
<dbReference type="AlphaFoldDB" id="F8QDV9"/>
<organism evidence="2">
    <name type="scientific">Serpula lacrymans var. lacrymans (strain S7.3)</name>
    <name type="common">Dry rot fungus</name>
    <dbReference type="NCBI Taxonomy" id="936435"/>
    <lineage>
        <taxon>Eukaryota</taxon>
        <taxon>Fungi</taxon>
        <taxon>Dikarya</taxon>
        <taxon>Basidiomycota</taxon>
        <taxon>Agaricomycotina</taxon>
        <taxon>Agaricomycetes</taxon>
        <taxon>Agaricomycetidae</taxon>
        <taxon>Boletales</taxon>
        <taxon>Coniophorineae</taxon>
        <taxon>Serpulaceae</taxon>
        <taxon>Serpula</taxon>
    </lineage>
</organism>
<dbReference type="EMBL" id="GL945492">
    <property type="protein sequence ID" value="EGN93334.1"/>
    <property type="molecule type" value="Genomic_DNA"/>
</dbReference>
<gene>
    <name evidence="1" type="ORF">SERLA73DRAFT_156307</name>
</gene>
<dbReference type="InParanoid" id="F8QDV9"/>
<dbReference type="Proteomes" id="UP000008063">
    <property type="component" value="Unassembled WGS sequence"/>
</dbReference>
<dbReference type="HOGENOM" id="CLU_2172614_0_0_1"/>